<dbReference type="NCBIfam" id="TIGR03118">
    <property type="entry name" value="PEPCTERM_chp_1"/>
    <property type="match status" value="1"/>
</dbReference>
<dbReference type="RefSeq" id="WP_053567622.1">
    <property type="nucleotide sequence ID" value="NZ_FCNY02000018.1"/>
</dbReference>
<evidence type="ECO:0008006" key="4">
    <source>
        <dbReference type="Google" id="ProtNLM"/>
    </source>
</evidence>
<sequence length="364" mass="37224">MQTGLWNRIVACAAAVVALTGLASCGGSDGDMPAPTRFKASIVVSDGAVPAPHTDPNLKNSWGVAFNPNGFVWVANNGTQTATLYDGNGVVQSLVVSIPPSATGPASPTGIVFNKGPDLTLARNGKSGVAAFIFAGEGGSITAWAPAVDTTHAFTVVDSSASGAIYKGLAIAVNASGGHRLYATDFHNNRIDVFDGTFTKIAVPGGFRDTQIPAGFAPFGIQAVGAKIYVTYAKQDDDAEDDVPGAGQGFVDVFDIDGNLMLRLAPNGPLNAPWGVAQAPGNFGTFSNDILVGNFGDGTINAFDPNTGAFVGQLINTDGTPLVQPGLWGIAFGNNLNAQPSNTLFFAAGPNAEADGAYGRIDMQ</sequence>
<dbReference type="EMBL" id="FCNY02000018">
    <property type="protein sequence ID" value="SAL61957.1"/>
    <property type="molecule type" value="Genomic_DNA"/>
</dbReference>
<evidence type="ECO:0000313" key="3">
    <source>
        <dbReference type="Proteomes" id="UP000054740"/>
    </source>
</evidence>
<organism evidence="2 3">
    <name type="scientific">Caballeronia cordobensis</name>
    <name type="common">Burkholderia cordobensis</name>
    <dbReference type="NCBI Taxonomy" id="1353886"/>
    <lineage>
        <taxon>Bacteria</taxon>
        <taxon>Pseudomonadati</taxon>
        <taxon>Pseudomonadota</taxon>
        <taxon>Betaproteobacteria</taxon>
        <taxon>Burkholderiales</taxon>
        <taxon>Burkholderiaceae</taxon>
        <taxon>Caballeronia</taxon>
    </lineage>
</organism>
<feature type="signal peptide" evidence="1">
    <location>
        <begin position="1"/>
        <end position="23"/>
    </location>
</feature>
<reference evidence="3" key="1">
    <citation type="submission" date="2016-01" db="EMBL/GenBank/DDBJ databases">
        <authorList>
            <person name="Peeters C."/>
        </authorList>
    </citation>
    <scope>NUCLEOTIDE SEQUENCE [LARGE SCALE GENOMIC DNA]</scope>
</reference>
<dbReference type="Proteomes" id="UP000054740">
    <property type="component" value="Unassembled WGS sequence"/>
</dbReference>
<dbReference type="InterPro" id="IPR015943">
    <property type="entry name" value="WD40/YVTN_repeat-like_dom_sf"/>
</dbReference>
<accession>A0A158IZD7</accession>
<dbReference type="InterPro" id="IPR017549">
    <property type="entry name" value="APMV_L690"/>
</dbReference>
<feature type="chain" id="PRO_5011109210" description="TIGR03118 family protein" evidence="1">
    <location>
        <begin position="24"/>
        <end position="364"/>
    </location>
</feature>
<protein>
    <recommendedName>
        <fullName evidence="4">TIGR03118 family protein</fullName>
    </recommendedName>
</protein>
<keyword evidence="1" id="KW-0732">Signal</keyword>
<keyword evidence="3" id="KW-1185">Reference proteome</keyword>
<dbReference type="AlphaFoldDB" id="A0A158IZD7"/>
<gene>
    <name evidence="2" type="ORF">AWB70_05629</name>
</gene>
<name>A0A158IZD7_CABCO</name>
<dbReference type="SUPFAM" id="SSF63829">
    <property type="entry name" value="Calcium-dependent phosphotriesterase"/>
    <property type="match status" value="1"/>
</dbReference>
<proteinExistence type="predicted"/>
<evidence type="ECO:0000256" key="1">
    <source>
        <dbReference type="SAM" id="SignalP"/>
    </source>
</evidence>
<dbReference type="Gene3D" id="2.130.10.10">
    <property type="entry name" value="YVTN repeat-like/Quinoprotein amine dehydrogenase"/>
    <property type="match status" value="1"/>
</dbReference>
<evidence type="ECO:0000313" key="2">
    <source>
        <dbReference type="EMBL" id="SAL61957.1"/>
    </source>
</evidence>